<evidence type="ECO:0000313" key="1">
    <source>
        <dbReference type="EMBL" id="KAH8009170.1"/>
    </source>
</evidence>
<proteinExistence type="predicted"/>
<organism evidence="1 2">
    <name type="scientific">Rhipicephalus microplus</name>
    <name type="common">Cattle tick</name>
    <name type="synonym">Boophilus microplus</name>
    <dbReference type="NCBI Taxonomy" id="6941"/>
    <lineage>
        <taxon>Eukaryota</taxon>
        <taxon>Metazoa</taxon>
        <taxon>Ecdysozoa</taxon>
        <taxon>Arthropoda</taxon>
        <taxon>Chelicerata</taxon>
        <taxon>Arachnida</taxon>
        <taxon>Acari</taxon>
        <taxon>Parasitiformes</taxon>
        <taxon>Ixodida</taxon>
        <taxon>Ixodoidea</taxon>
        <taxon>Ixodidae</taxon>
        <taxon>Rhipicephalinae</taxon>
        <taxon>Rhipicephalus</taxon>
        <taxon>Boophilus</taxon>
    </lineage>
</organism>
<protein>
    <submittedName>
        <fullName evidence="1">Uncharacterized protein</fullName>
    </submittedName>
</protein>
<reference evidence="1" key="2">
    <citation type="submission" date="2021-09" db="EMBL/GenBank/DDBJ databases">
        <authorList>
            <person name="Jia N."/>
            <person name="Wang J."/>
            <person name="Shi W."/>
            <person name="Du L."/>
            <person name="Sun Y."/>
            <person name="Zhan W."/>
            <person name="Jiang J."/>
            <person name="Wang Q."/>
            <person name="Zhang B."/>
            <person name="Ji P."/>
            <person name="Sakyi L.B."/>
            <person name="Cui X."/>
            <person name="Yuan T."/>
            <person name="Jiang B."/>
            <person name="Yang W."/>
            <person name="Lam T.T.-Y."/>
            <person name="Chang Q."/>
            <person name="Ding S."/>
            <person name="Wang X."/>
            <person name="Zhu J."/>
            <person name="Ruan X."/>
            <person name="Zhao L."/>
            <person name="Wei J."/>
            <person name="Que T."/>
            <person name="Du C."/>
            <person name="Cheng J."/>
            <person name="Dai P."/>
            <person name="Han X."/>
            <person name="Huang E."/>
            <person name="Gao Y."/>
            <person name="Liu J."/>
            <person name="Shao H."/>
            <person name="Ye R."/>
            <person name="Li L."/>
            <person name="Wei W."/>
            <person name="Wang X."/>
            <person name="Wang C."/>
            <person name="Huo Q."/>
            <person name="Li W."/>
            <person name="Guo W."/>
            <person name="Chen H."/>
            <person name="Chen S."/>
            <person name="Zhou L."/>
            <person name="Zhou L."/>
            <person name="Ni X."/>
            <person name="Tian J."/>
            <person name="Zhou Y."/>
            <person name="Sheng Y."/>
            <person name="Liu T."/>
            <person name="Pan Y."/>
            <person name="Xia L."/>
            <person name="Li J."/>
            <person name="Zhao F."/>
            <person name="Cao W."/>
        </authorList>
    </citation>
    <scope>NUCLEOTIDE SEQUENCE</scope>
    <source>
        <strain evidence="1">Rmic-2018</strain>
        <tissue evidence="1">Larvae</tissue>
    </source>
</reference>
<sequence length="111" mass="12161">MRSVFSCSLCSQALERVSSHPALPELVSELTSATMEEAAASVRSCLGSIEGMQEFMCLSGVVNERVTCFAPGEGCKQLADLTDDGWNHIRRYVKLCDIMCDVTGPHESHEY</sequence>
<accession>A0A9J6D562</accession>
<evidence type="ECO:0000313" key="2">
    <source>
        <dbReference type="Proteomes" id="UP000821866"/>
    </source>
</evidence>
<keyword evidence="2" id="KW-1185">Reference proteome</keyword>
<name>A0A9J6D562_RHIMP</name>
<dbReference type="EMBL" id="JABSTU010000011">
    <property type="protein sequence ID" value="KAH8009170.1"/>
    <property type="molecule type" value="Genomic_DNA"/>
</dbReference>
<dbReference type="AlphaFoldDB" id="A0A9J6D562"/>
<gene>
    <name evidence="1" type="ORF">HPB51_011103</name>
</gene>
<comment type="caution">
    <text evidence="1">The sequence shown here is derived from an EMBL/GenBank/DDBJ whole genome shotgun (WGS) entry which is preliminary data.</text>
</comment>
<reference evidence="1" key="1">
    <citation type="journal article" date="2020" name="Cell">
        <title>Large-Scale Comparative Analyses of Tick Genomes Elucidate Their Genetic Diversity and Vector Capacities.</title>
        <authorList>
            <consortium name="Tick Genome and Microbiome Consortium (TIGMIC)"/>
            <person name="Jia N."/>
            <person name="Wang J."/>
            <person name="Shi W."/>
            <person name="Du L."/>
            <person name="Sun Y."/>
            <person name="Zhan W."/>
            <person name="Jiang J.F."/>
            <person name="Wang Q."/>
            <person name="Zhang B."/>
            <person name="Ji P."/>
            <person name="Bell-Sakyi L."/>
            <person name="Cui X.M."/>
            <person name="Yuan T.T."/>
            <person name="Jiang B.G."/>
            <person name="Yang W.F."/>
            <person name="Lam T.T."/>
            <person name="Chang Q.C."/>
            <person name="Ding S.J."/>
            <person name="Wang X.J."/>
            <person name="Zhu J.G."/>
            <person name="Ruan X.D."/>
            <person name="Zhao L."/>
            <person name="Wei J.T."/>
            <person name="Ye R.Z."/>
            <person name="Que T.C."/>
            <person name="Du C.H."/>
            <person name="Zhou Y.H."/>
            <person name="Cheng J.X."/>
            <person name="Dai P.F."/>
            <person name="Guo W.B."/>
            <person name="Han X.H."/>
            <person name="Huang E.J."/>
            <person name="Li L.F."/>
            <person name="Wei W."/>
            <person name="Gao Y.C."/>
            <person name="Liu J.Z."/>
            <person name="Shao H.Z."/>
            <person name="Wang X."/>
            <person name="Wang C.C."/>
            <person name="Yang T.C."/>
            <person name="Huo Q.B."/>
            <person name="Li W."/>
            <person name="Chen H.Y."/>
            <person name="Chen S.E."/>
            <person name="Zhou L.G."/>
            <person name="Ni X.B."/>
            <person name="Tian J.H."/>
            <person name="Sheng Y."/>
            <person name="Liu T."/>
            <person name="Pan Y.S."/>
            <person name="Xia L.Y."/>
            <person name="Li J."/>
            <person name="Zhao F."/>
            <person name="Cao W.C."/>
        </authorList>
    </citation>
    <scope>NUCLEOTIDE SEQUENCE</scope>
    <source>
        <strain evidence="1">Rmic-2018</strain>
    </source>
</reference>
<dbReference type="Proteomes" id="UP000821866">
    <property type="component" value="Chromosome 9"/>
</dbReference>